<reference evidence="3 4" key="1">
    <citation type="submission" date="2020-08" db="EMBL/GenBank/DDBJ databases">
        <title>Cohnella phylogeny.</title>
        <authorList>
            <person name="Dunlap C."/>
        </authorList>
    </citation>
    <scope>NUCLEOTIDE SEQUENCE [LARGE SCALE GENOMIC DNA]</scope>
    <source>
        <strain evidence="3 4">CBP 2801</strain>
    </source>
</reference>
<dbReference type="GO" id="GO:0003700">
    <property type="term" value="F:DNA-binding transcription factor activity"/>
    <property type="evidence" value="ECO:0007669"/>
    <property type="project" value="InterPro"/>
</dbReference>
<dbReference type="PANTHER" id="PTHR30204:SF96">
    <property type="entry name" value="CHROMOSOME-ANCHORING PROTEIN RACA"/>
    <property type="match status" value="1"/>
</dbReference>
<sequence>MNREWKIGELAKRTGLTVRTLHHYDRIGLLSPSRATESGHRLYLEQDLRKLQQVIMLKELGFPLEEIKVMLSHTGYDPGELLHGQLVQIEEQIRALEELRDRVRTMHDHLQTGHPVTAESFLDEIRFMNMMRNPYFPPEQMKHMRSRFLARSPGERAEGGRLMGDFRDCRDRGKPTDDPEVAALARRWKEEIHSVASEDGKWVQAAEKYYRDHPREGFLQGMDGELYAYIKKAVAELDGAE</sequence>
<name>A0A7X0VXP3_9BACL</name>
<protein>
    <submittedName>
        <fullName evidence="3">MerR family transcriptional regulator</fullName>
    </submittedName>
</protein>
<dbReference type="CDD" id="cd01106">
    <property type="entry name" value="HTH_TipAL-Mta"/>
    <property type="match status" value="1"/>
</dbReference>
<comment type="caution">
    <text evidence="3">The sequence shown here is derived from an EMBL/GenBank/DDBJ whole genome shotgun (WGS) entry which is preliminary data.</text>
</comment>
<dbReference type="PRINTS" id="PR00040">
    <property type="entry name" value="HTHMERR"/>
</dbReference>
<dbReference type="Proteomes" id="UP000564644">
    <property type="component" value="Unassembled WGS sequence"/>
</dbReference>
<dbReference type="EMBL" id="JACJVO010000031">
    <property type="protein sequence ID" value="MBB6733825.1"/>
    <property type="molecule type" value="Genomic_DNA"/>
</dbReference>
<accession>A0A7X0VXP3</accession>
<dbReference type="PANTHER" id="PTHR30204">
    <property type="entry name" value="REDOX-CYCLING DRUG-SENSING TRANSCRIPTIONAL ACTIVATOR SOXR"/>
    <property type="match status" value="1"/>
</dbReference>
<gene>
    <name evidence="3" type="ORF">H7C18_23145</name>
</gene>
<dbReference type="AlphaFoldDB" id="A0A7X0VXP3"/>
<dbReference type="GO" id="GO:0003677">
    <property type="term" value="F:DNA binding"/>
    <property type="evidence" value="ECO:0007669"/>
    <property type="project" value="UniProtKB-KW"/>
</dbReference>
<keyword evidence="4" id="KW-1185">Reference proteome</keyword>
<dbReference type="Pfam" id="PF13411">
    <property type="entry name" value="MerR_1"/>
    <property type="match status" value="1"/>
</dbReference>
<dbReference type="PROSITE" id="PS00552">
    <property type="entry name" value="HTH_MERR_1"/>
    <property type="match status" value="1"/>
</dbReference>
<dbReference type="InterPro" id="IPR009061">
    <property type="entry name" value="DNA-bd_dom_put_sf"/>
</dbReference>
<evidence type="ECO:0000256" key="1">
    <source>
        <dbReference type="ARBA" id="ARBA00023125"/>
    </source>
</evidence>
<dbReference type="SUPFAM" id="SSF46955">
    <property type="entry name" value="Putative DNA-binding domain"/>
    <property type="match status" value="1"/>
</dbReference>
<dbReference type="Gene3D" id="1.10.1660.10">
    <property type="match status" value="1"/>
</dbReference>
<keyword evidence="1" id="KW-0238">DNA-binding</keyword>
<evidence type="ECO:0000313" key="3">
    <source>
        <dbReference type="EMBL" id="MBB6733825.1"/>
    </source>
</evidence>
<dbReference type="RefSeq" id="WP_185131486.1">
    <property type="nucleotide sequence ID" value="NZ_JACJVO010000031.1"/>
</dbReference>
<dbReference type="PROSITE" id="PS50937">
    <property type="entry name" value="HTH_MERR_2"/>
    <property type="match status" value="1"/>
</dbReference>
<organism evidence="3 4">
    <name type="scientific">Cohnella zeiphila</name>
    <dbReference type="NCBI Taxonomy" id="2761120"/>
    <lineage>
        <taxon>Bacteria</taxon>
        <taxon>Bacillati</taxon>
        <taxon>Bacillota</taxon>
        <taxon>Bacilli</taxon>
        <taxon>Bacillales</taxon>
        <taxon>Paenibacillaceae</taxon>
        <taxon>Cohnella</taxon>
    </lineage>
</organism>
<feature type="domain" description="HTH merR-type" evidence="2">
    <location>
        <begin position="4"/>
        <end position="73"/>
    </location>
</feature>
<evidence type="ECO:0000313" key="4">
    <source>
        <dbReference type="Proteomes" id="UP000564644"/>
    </source>
</evidence>
<evidence type="ECO:0000259" key="2">
    <source>
        <dbReference type="PROSITE" id="PS50937"/>
    </source>
</evidence>
<dbReference type="InterPro" id="IPR047057">
    <property type="entry name" value="MerR_fam"/>
</dbReference>
<dbReference type="InterPro" id="IPR000551">
    <property type="entry name" value="MerR-type_HTH_dom"/>
</dbReference>
<dbReference type="SMART" id="SM00422">
    <property type="entry name" value="HTH_MERR"/>
    <property type="match status" value="1"/>
</dbReference>
<proteinExistence type="predicted"/>